<name>A0A0F7IE37_9EURY</name>
<dbReference type="PANTHER" id="PTHR10846">
    <property type="entry name" value="SODIUM/POTASSIUM/CALCIUM EXCHANGER"/>
    <property type="match status" value="1"/>
</dbReference>
<dbReference type="PANTHER" id="PTHR10846:SF8">
    <property type="entry name" value="INNER MEMBRANE PROTEIN YRBG"/>
    <property type="match status" value="1"/>
</dbReference>
<keyword evidence="8" id="KW-1185">Reference proteome</keyword>
<evidence type="ECO:0000256" key="5">
    <source>
        <dbReference type="SAM" id="Phobius"/>
    </source>
</evidence>
<dbReference type="Proteomes" id="UP000034723">
    <property type="component" value="Chromosome"/>
</dbReference>
<keyword evidence="3 5" id="KW-1133">Transmembrane helix</keyword>
<proteinExistence type="predicted"/>
<dbReference type="InParanoid" id="A0A0F7IE37"/>
<evidence type="ECO:0000313" key="8">
    <source>
        <dbReference type="Proteomes" id="UP000034723"/>
    </source>
</evidence>
<dbReference type="STRING" id="113653.GAH_00914"/>
<keyword evidence="2 5" id="KW-0812">Transmembrane</keyword>
<dbReference type="InterPro" id="IPR044880">
    <property type="entry name" value="NCX_ion-bd_dom_sf"/>
</dbReference>
<dbReference type="GO" id="GO:0005262">
    <property type="term" value="F:calcium channel activity"/>
    <property type="evidence" value="ECO:0007669"/>
    <property type="project" value="TreeGrafter"/>
</dbReference>
<feature type="transmembrane region" description="Helical" evidence="5">
    <location>
        <begin position="282"/>
        <end position="299"/>
    </location>
</feature>
<dbReference type="FunCoup" id="A0A0F7IE37">
    <property type="interactions" value="22"/>
</dbReference>
<feature type="transmembrane region" description="Helical" evidence="5">
    <location>
        <begin position="258"/>
        <end position="275"/>
    </location>
</feature>
<organism evidence="7 8">
    <name type="scientific">Geoglobus ahangari</name>
    <dbReference type="NCBI Taxonomy" id="113653"/>
    <lineage>
        <taxon>Archaea</taxon>
        <taxon>Methanobacteriati</taxon>
        <taxon>Methanobacteriota</taxon>
        <taxon>Archaeoglobi</taxon>
        <taxon>Archaeoglobales</taxon>
        <taxon>Archaeoglobaceae</taxon>
        <taxon>Geoglobus</taxon>
    </lineage>
</organism>
<accession>A0A0F7IE37</accession>
<dbReference type="EMBL" id="CP011267">
    <property type="protein sequence ID" value="AKG91758.1"/>
    <property type="molecule type" value="Genomic_DNA"/>
</dbReference>
<dbReference type="HOGENOM" id="CLU_007948_0_1_2"/>
<gene>
    <name evidence="7" type="ORF">GAH_00914</name>
</gene>
<dbReference type="NCBIfam" id="TIGR00367">
    <property type="entry name" value="calcium/sodium antiporter"/>
    <property type="match status" value="1"/>
</dbReference>
<dbReference type="GO" id="GO:0008273">
    <property type="term" value="F:calcium, potassium:sodium antiporter activity"/>
    <property type="evidence" value="ECO:0007669"/>
    <property type="project" value="TreeGrafter"/>
</dbReference>
<evidence type="ECO:0000256" key="1">
    <source>
        <dbReference type="ARBA" id="ARBA00004141"/>
    </source>
</evidence>
<evidence type="ECO:0000259" key="6">
    <source>
        <dbReference type="Pfam" id="PF01699"/>
    </source>
</evidence>
<dbReference type="Pfam" id="PF01699">
    <property type="entry name" value="Na_Ca_ex"/>
    <property type="match status" value="2"/>
</dbReference>
<feature type="domain" description="Sodium/calcium exchanger membrane region" evidence="6">
    <location>
        <begin position="4"/>
        <end position="143"/>
    </location>
</feature>
<keyword evidence="4 5" id="KW-0472">Membrane</keyword>
<dbReference type="AlphaFoldDB" id="A0A0F7IE37"/>
<reference evidence="7 8" key="1">
    <citation type="submission" date="2015-04" db="EMBL/GenBank/DDBJ databases">
        <title>The complete genome sequence of the hyperthermophilic, obligate iron-reducing archaeon Geoglobus ahangari strain 234T.</title>
        <authorList>
            <person name="Manzella M.P."/>
            <person name="Holmes D.E."/>
            <person name="Rocheleau J.M."/>
            <person name="Chung A."/>
            <person name="Reguera G."/>
            <person name="Kashefi K."/>
        </authorList>
    </citation>
    <scope>NUCLEOTIDE SEQUENCE [LARGE SCALE GENOMIC DNA]</scope>
    <source>
        <strain evidence="7 8">234</strain>
    </source>
</reference>
<feature type="transmembrane region" description="Helical" evidence="5">
    <location>
        <begin position="231"/>
        <end position="252"/>
    </location>
</feature>
<feature type="transmembrane region" description="Helical" evidence="5">
    <location>
        <begin position="197"/>
        <end position="219"/>
    </location>
</feature>
<evidence type="ECO:0000313" key="7">
    <source>
        <dbReference type="EMBL" id="AKG91758.1"/>
    </source>
</evidence>
<feature type="transmembrane region" description="Helical" evidence="5">
    <location>
        <begin position="73"/>
        <end position="92"/>
    </location>
</feature>
<feature type="domain" description="Sodium/calcium exchanger membrane region" evidence="6">
    <location>
        <begin position="164"/>
        <end position="299"/>
    </location>
</feature>
<evidence type="ECO:0000256" key="3">
    <source>
        <dbReference type="ARBA" id="ARBA00022989"/>
    </source>
</evidence>
<comment type="subcellular location">
    <subcellularLocation>
        <location evidence="1">Membrane</location>
        <topology evidence="1">Multi-pass membrane protein</topology>
    </subcellularLocation>
</comment>
<sequence>MIFWFAVFAVSLAVLVKSSDHFTRSAEKLGIRLGLPHFIVGVTIVAVGTSLPELASSIAAVFADSSEIVAGNVVGSNITNIFLIIGLVGIAGRRIDISYDLLKVDLPLLMASAFMLLILAYDGSFTIFDGLIALVGLVIYLGYAATSSKDVHGERGTFGVVDGAVLAGSAILIYLSAEYTVRSVVEISQALGVGTEIVAATVVAFGTSLPELSVSMVAARRRKAEIAIGNVLGSNVFNSFGVIGIPALFGTVIFPETITSFALPFMVVATLLYFFMTQDRQLTCWEGGMLLTFYAFYLGRMVGVL</sequence>
<dbReference type="InterPro" id="IPR004481">
    <property type="entry name" value="K/Na/Ca-exchanger"/>
</dbReference>
<dbReference type="GO" id="GO:0005886">
    <property type="term" value="C:plasma membrane"/>
    <property type="evidence" value="ECO:0007669"/>
    <property type="project" value="TreeGrafter"/>
</dbReference>
<dbReference type="InterPro" id="IPR004837">
    <property type="entry name" value="NaCa_Exmemb"/>
</dbReference>
<feature type="transmembrane region" description="Helical" evidence="5">
    <location>
        <begin position="158"/>
        <end position="177"/>
    </location>
</feature>
<dbReference type="KEGG" id="gah:GAH_00914"/>
<protein>
    <submittedName>
        <fullName evidence="7">K+-dependent Na+/Ca+ exchanger related-protein</fullName>
    </submittedName>
</protein>
<evidence type="ECO:0000256" key="4">
    <source>
        <dbReference type="ARBA" id="ARBA00023136"/>
    </source>
</evidence>
<feature type="transmembrane region" description="Helical" evidence="5">
    <location>
        <begin position="104"/>
        <end position="121"/>
    </location>
</feature>
<dbReference type="RefSeq" id="WP_156967391.1">
    <property type="nucleotide sequence ID" value="NZ_CP011267.1"/>
</dbReference>
<feature type="transmembrane region" description="Helical" evidence="5">
    <location>
        <begin position="127"/>
        <end position="146"/>
    </location>
</feature>
<dbReference type="GO" id="GO:0006874">
    <property type="term" value="P:intracellular calcium ion homeostasis"/>
    <property type="evidence" value="ECO:0007669"/>
    <property type="project" value="TreeGrafter"/>
</dbReference>
<dbReference type="OrthoDB" id="142185at2157"/>
<evidence type="ECO:0000256" key="2">
    <source>
        <dbReference type="ARBA" id="ARBA00022692"/>
    </source>
</evidence>
<dbReference type="GeneID" id="24803492"/>
<dbReference type="Gene3D" id="1.20.1420.30">
    <property type="entry name" value="NCX, central ion-binding region"/>
    <property type="match status" value="1"/>
</dbReference>